<dbReference type="AlphaFoldDB" id="A0A328U669"/>
<sequence>MLMKEDHMRNGQLKPGYNVQIGTENQFNVGYSSTTICSKKPQWTQKNKELSENRPLSSLVYSVCHPILSQ</sequence>
<accession>A0A328U669</accession>
<reference evidence="1 2" key="1">
    <citation type="submission" date="2018-06" db="EMBL/GenBank/DDBJ databases">
        <title>Paenibacillus montanisoli sp. nov., isolated from mountain area soil.</title>
        <authorList>
            <person name="Wu M."/>
        </authorList>
    </citation>
    <scope>NUCLEOTIDE SEQUENCE [LARGE SCALE GENOMIC DNA]</scope>
    <source>
        <strain evidence="1 2">RA17</strain>
    </source>
</reference>
<evidence type="ECO:0000313" key="1">
    <source>
        <dbReference type="EMBL" id="RAP76425.1"/>
    </source>
</evidence>
<keyword evidence="2" id="KW-1185">Reference proteome</keyword>
<gene>
    <name evidence="1" type="ORF">DL346_13625</name>
</gene>
<proteinExistence type="predicted"/>
<evidence type="ECO:0000313" key="2">
    <source>
        <dbReference type="Proteomes" id="UP000249260"/>
    </source>
</evidence>
<name>A0A328U669_9BACL</name>
<dbReference type="Proteomes" id="UP000249260">
    <property type="component" value="Unassembled WGS sequence"/>
</dbReference>
<organism evidence="1 2">
    <name type="scientific">Paenibacillus montanisoli</name>
    <dbReference type="NCBI Taxonomy" id="2081970"/>
    <lineage>
        <taxon>Bacteria</taxon>
        <taxon>Bacillati</taxon>
        <taxon>Bacillota</taxon>
        <taxon>Bacilli</taxon>
        <taxon>Bacillales</taxon>
        <taxon>Paenibacillaceae</taxon>
        <taxon>Paenibacillus</taxon>
    </lineage>
</organism>
<dbReference type="EMBL" id="QLUW01000002">
    <property type="protein sequence ID" value="RAP76425.1"/>
    <property type="molecule type" value="Genomic_DNA"/>
</dbReference>
<protein>
    <submittedName>
        <fullName evidence="1">Uncharacterized protein</fullName>
    </submittedName>
</protein>
<comment type="caution">
    <text evidence="1">The sequence shown here is derived from an EMBL/GenBank/DDBJ whole genome shotgun (WGS) entry which is preliminary data.</text>
</comment>